<feature type="short sequence motif" description="'KMSKS' region" evidence="10">
    <location>
        <begin position="296"/>
        <end position="300"/>
    </location>
</feature>
<dbReference type="SUPFAM" id="SSF47323">
    <property type="entry name" value="Anticodon-binding domain of a subclass of class I aminoacyl-tRNA synthetases"/>
    <property type="match status" value="1"/>
</dbReference>
<keyword evidence="10" id="KW-0963">Cytoplasm</keyword>
<keyword evidence="5 10" id="KW-0547">Nucleotide-binding</keyword>
<gene>
    <name evidence="10" type="primary">cysS</name>
    <name evidence="12" type="ORF">GTK09_19730</name>
</gene>
<dbReference type="EC" id="6.1.1.16" evidence="10"/>
<evidence type="ECO:0000313" key="13">
    <source>
        <dbReference type="Proteomes" id="UP000469011"/>
    </source>
</evidence>
<dbReference type="Pfam" id="PF01406">
    <property type="entry name" value="tRNA-synt_1e"/>
    <property type="match status" value="1"/>
</dbReference>
<dbReference type="InterPro" id="IPR009080">
    <property type="entry name" value="tRNAsynth_Ia_anticodon-bd"/>
</dbReference>
<proteinExistence type="inferred from homology"/>
<evidence type="ECO:0000256" key="4">
    <source>
        <dbReference type="ARBA" id="ARBA00022723"/>
    </source>
</evidence>
<feature type="binding site" evidence="10">
    <location>
        <position position="263"/>
    </location>
    <ligand>
        <name>Zn(2+)</name>
        <dbReference type="ChEBI" id="CHEBI:29105"/>
    </ligand>
</feature>
<evidence type="ECO:0000256" key="3">
    <source>
        <dbReference type="ARBA" id="ARBA00022598"/>
    </source>
</evidence>
<protein>
    <recommendedName>
        <fullName evidence="10">Cysteine--tRNA ligase</fullName>
        <ecNumber evidence="10">6.1.1.16</ecNumber>
    </recommendedName>
    <alternativeName>
        <fullName evidence="10">Cysteinyl-tRNA synthetase</fullName>
        <shortName evidence="10">CysRS</shortName>
    </alternativeName>
</protein>
<evidence type="ECO:0000256" key="7">
    <source>
        <dbReference type="ARBA" id="ARBA00022840"/>
    </source>
</evidence>
<dbReference type="InterPro" id="IPR024909">
    <property type="entry name" value="Cys-tRNA/MSH_ligase"/>
</dbReference>
<evidence type="ECO:0000256" key="10">
    <source>
        <dbReference type="HAMAP-Rule" id="MF_00041"/>
    </source>
</evidence>
<dbReference type="CDD" id="cd00672">
    <property type="entry name" value="CysRS_core"/>
    <property type="match status" value="1"/>
</dbReference>
<evidence type="ECO:0000256" key="9">
    <source>
        <dbReference type="ARBA" id="ARBA00023146"/>
    </source>
</evidence>
<dbReference type="Gene3D" id="1.20.120.640">
    <property type="entry name" value="Anticodon-binding domain of a subclass of class I aminoacyl-tRNA synthetases"/>
    <property type="match status" value="1"/>
</dbReference>
<dbReference type="SUPFAM" id="SSF52374">
    <property type="entry name" value="Nucleotidylyl transferase"/>
    <property type="match status" value="1"/>
</dbReference>
<keyword evidence="9 10" id="KW-0030">Aminoacyl-tRNA synthetase</keyword>
<sequence>MSEDDGFLGLKLYNTMTRTKEDFRPLDWRSGAIAEKDRRVRMYVCGPTAYDYAHIGNARPVIVFDVLFRLLRHLYGADHVVYARNITDVDDKINARAARDYPGVPLNEAIGRLTAWTAEQFHADVAALGCLEPTFEPRATAYVSRDDGHDMISMITALIEKGHAYQAGGEVLFDVTSMADYGRLSNRKLDDQKAGARVAVDAHKKNPADFVLWKLSSPEEPGWDSPWGRGRPGWHLECSVMSEALLGETFDIHGGGLDLIFPHHENEIAQSRCAHGSGTMAEVWMHNGFLQVEGRKMAKSEGNFVTIRELLETEKFGGRKWPGDVLRLAMLMTHYREPIDFSVRRLEEAEAVLARWRRVATDEGATSGSEFSSEFVTALCDDLDTARAMQILHRHFNLGRWAEDPMLRHEKEAVFGFDNSSSGFTDPAQRKAAASIGLSCLNLVGIKLNTSNELEEGEMAQIAKRLAFIRDKNWAEADRIRDELLEKGIQLKDGKDAATGERTTTWEVKR</sequence>
<keyword evidence="13" id="KW-1185">Reference proteome</keyword>
<dbReference type="GO" id="GO:0005524">
    <property type="term" value="F:ATP binding"/>
    <property type="evidence" value="ECO:0007669"/>
    <property type="project" value="UniProtKB-UniRule"/>
</dbReference>
<feature type="binding site" evidence="10">
    <location>
        <position position="45"/>
    </location>
    <ligand>
        <name>Zn(2+)</name>
        <dbReference type="ChEBI" id="CHEBI:29105"/>
    </ligand>
</feature>
<feature type="binding site" evidence="10">
    <location>
        <position position="238"/>
    </location>
    <ligand>
        <name>Zn(2+)</name>
        <dbReference type="ChEBI" id="CHEBI:29105"/>
    </ligand>
</feature>
<dbReference type="PRINTS" id="PR00983">
    <property type="entry name" value="TRNASYNTHCYS"/>
</dbReference>
<evidence type="ECO:0000256" key="8">
    <source>
        <dbReference type="ARBA" id="ARBA00022917"/>
    </source>
</evidence>
<evidence type="ECO:0000259" key="11">
    <source>
        <dbReference type="Pfam" id="PF01406"/>
    </source>
</evidence>
<name>A0A6N9T5K5_9HYPH</name>
<comment type="subcellular location">
    <subcellularLocation>
        <location evidence="10">Cytoplasm</location>
    </subcellularLocation>
</comment>
<feature type="short sequence motif" description="'HIGH' region" evidence="10">
    <location>
        <begin position="47"/>
        <end position="57"/>
    </location>
</feature>
<dbReference type="InterPro" id="IPR014729">
    <property type="entry name" value="Rossmann-like_a/b/a_fold"/>
</dbReference>
<comment type="caution">
    <text evidence="12">The sequence shown here is derived from an EMBL/GenBank/DDBJ whole genome shotgun (WGS) entry which is preliminary data.</text>
</comment>
<organism evidence="12 13">
    <name type="scientific">Jiella pacifica</name>
    <dbReference type="NCBI Taxonomy" id="2696469"/>
    <lineage>
        <taxon>Bacteria</taxon>
        <taxon>Pseudomonadati</taxon>
        <taxon>Pseudomonadota</taxon>
        <taxon>Alphaproteobacteria</taxon>
        <taxon>Hyphomicrobiales</taxon>
        <taxon>Aurantimonadaceae</taxon>
        <taxon>Jiella</taxon>
    </lineage>
</organism>
<evidence type="ECO:0000313" key="12">
    <source>
        <dbReference type="EMBL" id="NDW06653.1"/>
    </source>
</evidence>
<keyword evidence="6 10" id="KW-0862">Zinc</keyword>
<comment type="catalytic activity">
    <reaction evidence="10">
        <text>tRNA(Cys) + L-cysteine + ATP = L-cysteinyl-tRNA(Cys) + AMP + diphosphate</text>
        <dbReference type="Rhea" id="RHEA:17773"/>
        <dbReference type="Rhea" id="RHEA-COMP:9661"/>
        <dbReference type="Rhea" id="RHEA-COMP:9679"/>
        <dbReference type="ChEBI" id="CHEBI:30616"/>
        <dbReference type="ChEBI" id="CHEBI:33019"/>
        <dbReference type="ChEBI" id="CHEBI:35235"/>
        <dbReference type="ChEBI" id="CHEBI:78442"/>
        <dbReference type="ChEBI" id="CHEBI:78517"/>
        <dbReference type="ChEBI" id="CHEBI:456215"/>
        <dbReference type="EC" id="6.1.1.16"/>
    </reaction>
</comment>
<dbReference type="AlphaFoldDB" id="A0A6N9T5K5"/>
<dbReference type="Gene3D" id="3.40.50.620">
    <property type="entry name" value="HUPs"/>
    <property type="match status" value="1"/>
</dbReference>
<dbReference type="GO" id="GO:0004817">
    <property type="term" value="F:cysteine-tRNA ligase activity"/>
    <property type="evidence" value="ECO:0007669"/>
    <property type="project" value="UniProtKB-UniRule"/>
</dbReference>
<evidence type="ECO:0000256" key="2">
    <source>
        <dbReference type="ARBA" id="ARBA00011245"/>
    </source>
</evidence>
<dbReference type="GO" id="GO:0006423">
    <property type="term" value="P:cysteinyl-tRNA aminoacylation"/>
    <property type="evidence" value="ECO:0007669"/>
    <property type="project" value="UniProtKB-UniRule"/>
</dbReference>
<accession>A0A6N9T5K5</accession>
<evidence type="ECO:0000256" key="6">
    <source>
        <dbReference type="ARBA" id="ARBA00022833"/>
    </source>
</evidence>
<dbReference type="EMBL" id="JAAAMG010000019">
    <property type="protein sequence ID" value="NDW06653.1"/>
    <property type="molecule type" value="Genomic_DNA"/>
</dbReference>
<dbReference type="RefSeq" id="WP_163465153.1">
    <property type="nucleotide sequence ID" value="NZ_JAAAMG010000019.1"/>
</dbReference>
<keyword evidence="3 10" id="KW-0436">Ligase</keyword>
<dbReference type="InterPro" id="IPR032678">
    <property type="entry name" value="tRNA-synt_1_cat_dom"/>
</dbReference>
<dbReference type="GO" id="GO:0008270">
    <property type="term" value="F:zinc ion binding"/>
    <property type="evidence" value="ECO:0007669"/>
    <property type="project" value="UniProtKB-UniRule"/>
</dbReference>
<evidence type="ECO:0000256" key="1">
    <source>
        <dbReference type="ARBA" id="ARBA00005594"/>
    </source>
</evidence>
<dbReference type="PANTHER" id="PTHR10890:SF3">
    <property type="entry name" value="CYSTEINE--TRNA LIGASE, CYTOPLASMIC"/>
    <property type="match status" value="1"/>
</dbReference>
<dbReference type="PANTHER" id="PTHR10890">
    <property type="entry name" value="CYSTEINYL-TRNA SYNTHETASE"/>
    <property type="match status" value="1"/>
</dbReference>
<keyword evidence="4 10" id="KW-0479">Metal-binding</keyword>
<keyword evidence="8 10" id="KW-0648">Protein biosynthesis</keyword>
<dbReference type="GO" id="GO:0005829">
    <property type="term" value="C:cytosol"/>
    <property type="evidence" value="ECO:0007669"/>
    <property type="project" value="TreeGrafter"/>
</dbReference>
<feature type="binding site" evidence="10">
    <location>
        <position position="267"/>
    </location>
    <ligand>
        <name>Zn(2+)</name>
        <dbReference type="ChEBI" id="CHEBI:29105"/>
    </ligand>
</feature>
<dbReference type="HAMAP" id="MF_00041">
    <property type="entry name" value="Cys_tRNA_synth"/>
    <property type="match status" value="1"/>
</dbReference>
<dbReference type="InterPro" id="IPR015803">
    <property type="entry name" value="Cys-tRNA-ligase"/>
</dbReference>
<feature type="domain" description="tRNA synthetases class I catalytic" evidence="11">
    <location>
        <begin position="36"/>
        <end position="350"/>
    </location>
</feature>
<dbReference type="Proteomes" id="UP000469011">
    <property type="component" value="Unassembled WGS sequence"/>
</dbReference>
<feature type="binding site" evidence="10">
    <location>
        <position position="299"/>
    </location>
    <ligand>
        <name>ATP</name>
        <dbReference type="ChEBI" id="CHEBI:30616"/>
    </ligand>
</feature>
<comment type="cofactor">
    <cofactor evidence="10">
        <name>Zn(2+)</name>
        <dbReference type="ChEBI" id="CHEBI:29105"/>
    </cofactor>
    <text evidence="10">Binds 1 zinc ion per subunit.</text>
</comment>
<comment type="subunit">
    <text evidence="2 10">Monomer.</text>
</comment>
<comment type="similarity">
    <text evidence="1 10">Belongs to the class-I aminoacyl-tRNA synthetase family.</text>
</comment>
<keyword evidence="7 10" id="KW-0067">ATP-binding</keyword>
<reference evidence="12 13" key="1">
    <citation type="submission" date="2020-01" db="EMBL/GenBank/DDBJ databases">
        <title>Jiella pacifica sp. nov.</title>
        <authorList>
            <person name="Xue Z."/>
            <person name="Zhu S."/>
            <person name="Chen J."/>
            <person name="Yang J."/>
        </authorList>
    </citation>
    <scope>NUCLEOTIDE SEQUENCE [LARGE SCALE GENOMIC DNA]</scope>
    <source>
        <strain evidence="12 13">40Bstr34</strain>
    </source>
</reference>
<dbReference type="NCBIfam" id="TIGR00435">
    <property type="entry name" value="cysS"/>
    <property type="match status" value="1"/>
</dbReference>
<evidence type="ECO:0000256" key="5">
    <source>
        <dbReference type="ARBA" id="ARBA00022741"/>
    </source>
</evidence>